<keyword evidence="7" id="KW-0963">Cytoplasm</keyword>
<proteinExistence type="inferred from homology"/>
<keyword evidence="11" id="KW-0472">Membrane</keyword>
<dbReference type="PROSITE" id="PS00664">
    <property type="entry name" value="VINCULIN_2"/>
    <property type="match status" value="1"/>
</dbReference>
<dbReference type="Proteomes" id="UP000829291">
    <property type="component" value="Chromosome 3"/>
</dbReference>
<evidence type="ECO:0000313" key="16">
    <source>
        <dbReference type="RefSeq" id="XP_046589211.1"/>
    </source>
</evidence>
<feature type="region of interest" description="Disordered" evidence="14">
    <location>
        <begin position="831"/>
        <end position="867"/>
    </location>
</feature>
<comment type="similarity">
    <text evidence="4">Belongs to the vinculin/alpha-catenin family.</text>
</comment>
<feature type="region of interest" description="Disordered" evidence="14">
    <location>
        <begin position="771"/>
        <end position="814"/>
    </location>
</feature>
<evidence type="ECO:0000256" key="7">
    <source>
        <dbReference type="ARBA" id="ARBA00022490"/>
    </source>
</evidence>
<evidence type="ECO:0000256" key="4">
    <source>
        <dbReference type="ARBA" id="ARBA00008376"/>
    </source>
</evidence>
<keyword evidence="6" id="KW-1003">Cell membrane</keyword>
<dbReference type="InterPro" id="IPR017997">
    <property type="entry name" value="Vinculin"/>
</dbReference>
<keyword evidence="15" id="KW-1185">Reference proteome</keyword>
<dbReference type="PRINTS" id="PR00806">
    <property type="entry name" value="VINCULIN"/>
</dbReference>
<evidence type="ECO:0000256" key="5">
    <source>
        <dbReference type="ARBA" id="ARBA00014125"/>
    </source>
</evidence>
<evidence type="ECO:0000256" key="13">
    <source>
        <dbReference type="ARBA" id="ARBA00023212"/>
    </source>
</evidence>
<evidence type="ECO:0000256" key="2">
    <source>
        <dbReference type="ARBA" id="ARBA00004413"/>
    </source>
</evidence>
<name>A0ABM3FMG3_NEOLC</name>
<organism evidence="15 16">
    <name type="scientific">Neodiprion lecontei</name>
    <name type="common">Redheaded pine sawfly</name>
    <dbReference type="NCBI Taxonomy" id="441921"/>
    <lineage>
        <taxon>Eukaryota</taxon>
        <taxon>Metazoa</taxon>
        <taxon>Ecdysozoa</taxon>
        <taxon>Arthropoda</taxon>
        <taxon>Hexapoda</taxon>
        <taxon>Insecta</taxon>
        <taxon>Pterygota</taxon>
        <taxon>Neoptera</taxon>
        <taxon>Endopterygota</taxon>
        <taxon>Hymenoptera</taxon>
        <taxon>Tenthredinoidea</taxon>
        <taxon>Diprionidae</taxon>
        <taxon>Diprioninae</taxon>
        <taxon>Neodiprion</taxon>
    </lineage>
</organism>
<reference evidence="16" key="1">
    <citation type="submission" date="2025-08" db="UniProtKB">
        <authorList>
            <consortium name="RefSeq"/>
        </authorList>
    </citation>
    <scope>IDENTIFICATION</scope>
    <source>
        <tissue evidence="16">Thorax and Abdomen</tissue>
    </source>
</reference>
<evidence type="ECO:0000256" key="9">
    <source>
        <dbReference type="ARBA" id="ARBA00022889"/>
    </source>
</evidence>
<evidence type="ECO:0000256" key="12">
    <source>
        <dbReference type="ARBA" id="ARBA00023203"/>
    </source>
</evidence>
<evidence type="ECO:0000256" key="1">
    <source>
        <dbReference type="ARBA" id="ARBA00004245"/>
    </source>
</evidence>
<comment type="subcellular location">
    <subcellularLocation>
        <location evidence="3">Cell junction</location>
        <location evidence="3">Adherens junction</location>
    </subcellularLocation>
    <subcellularLocation>
        <location evidence="2">Cell membrane</location>
        <topology evidence="2">Peripheral membrane protein</topology>
        <orientation evidence="2">Cytoplasmic side</orientation>
    </subcellularLocation>
    <subcellularLocation>
        <location evidence="1">Cytoplasm</location>
        <location evidence="1">Cytoskeleton</location>
    </subcellularLocation>
</comment>
<evidence type="ECO:0000256" key="6">
    <source>
        <dbReference type="ARBA" id="ARBA00022475"/>
    </source>
</evidence>
<gene>
    <name evidence="16" type="primary">LOC107222269</name>
</gene>
<evidence type="ECO:0000256" key="3">
    <source>
        <dbReference type="ARBA" id="ARBA00004536"/>
    </source>
</evidence>
<dbReference type="InterPro" id="IPR006077">
    <property type="entry name" value="Vinculin/catenin"/>
</dbReference>
<keyword evidence="10" id="KW-0965">Cell junction</keyword>
<dbReference type="Gene3D" id="1.20.120.810">
    <property type="entry name" value="Vinculin, Vh2 four-helix bundle"/>
    <property type="match status" value="1"/>
</dbReference>
<keyword evidence="8" id="KW-0677">Repeat</keyword>
<dbReference type="RefSeq" id="XP_046589211.1">
    <property type="nucleotide sequence ID" value="XM_046733255.1"/>
</dbReference>
<dbReference type="GeneID" id="107222269"/>
<dbReference type="InterPro" id="IPR000633">
    <property type="entry name" value="Vinculin_CS"/>
</dbReference>
<evidence type="ECO:0000313" key="15">
    <source>
        <dbReference type="Proteomes" id="UP000829291"/>
    </source>
</evidence>
<keyword evidence="9" id="KW-0130">Cell adhesion</keyword>
<feature type="compositionally biased region" description="Pro residues" evidence="14">
    <location>
        <begin position="838"/>
        <end position="856"/>
    </location>
</feature>
<dbReference type="SUPFAM" id="SSF47220">
    <property type="entry name" value="alpha-catenin/vinculin-like"/>
    <property type="match status" value="6"/>
</dbReference>
<evidence type="ECO:0000256" key="8">
    <source>
        <dbReference type="ARBA" id="ARBA00022737"/>
    </source>
</evidence>
<dbReference type="InterPro" id="IPR036723">
    <property type="entry name" value="Alpha-catenin/vinculin-like_sf"/>
</dbReference>
<dbReference type="Gene3D" id="1.20.120.230">
    <property type="entry name" value="Alpha-catenin/vinculin-like"/>
    <property type="match status" value="5"/>
</dbReference>
<accession>A0ABM3FMG3</accession>
<evidence type="ECO:0000256" key="11">
    <source>
        <dbReference type="ARBA" id="ARBA00023136"/>
    </source>
</evidence>
<dbReference type="Pfam" id="PF01044">
    <property type="entry name" value="Vinculin"/>
    <property type="match status" value="1"/>
</dbReference>
<protein>
    <recommendedName>
        <fullName evidence="5">Vinculin</fullName>
    </recommendedName>
</protein>
<keyword evidence="13" id="KW-0206">Cytoskeleton</keyword>
<evidence type="ECO:0000256" key="14">
    <source>
        <dbReference type="SAM" id="MobiDB-lite"/>
    </source>
</evidence>
<feature type="compositionally biased region" description="Polar residues" evidence="14">
    <location>
        <begin position="775"/>
        <end position="800"/>
    </location>
</feature>
<keyword evidence="12" id="KW-0009">Actin-binding</keyword>
<evidence type="ECO:0000256" key="10">
    <source>
        <dbReference type="ARBA" id="ARBA00022949"/>
    </source>
</evidence>
<sequence>MPVFHTKTIESILEPVAQQVSRLVILHEEAEDGNAMPDLERPVQAVSRAVTNLVKVGRETINSSDDALLKQDMPSALYRVEGASRLLEEASAMLKQDPYSGPARKKLIEGSRGILQGTSSLLLYFDESEVRKIIRECKRVLDYLAVAEVIETMEDLVHFLKNLSPCLSKVSREVSAREKELTHQVHREILVRCLDEVKTLAPILICSMKIFIHIIGQGGKGAEEAAENRNYLSGRMSDELNEIIRVLQLTTYDEEEWDADQLTVLKKAQSAIESRMRAAQDWLEDGSALRGGVGEKSLRQIIEQAERLAERCLAPSQAEPITKLTSQITTMTDALCELRQDGKGNSPQAESLARAIKDKLNDLRSTVYSTIVAVDKSGIAQTAHTVAGRLEQANKWLLNPQNDDKGLGQRAIALIVHEGKKNQQNIADVAEGLPGIHKAEILNLCDEVDNLSRQLGDLCAHGQGNTPRAQDTARQLSQKLYELKNRIQQAVVSRVVEDFIDISTPLKQFTDAVLSLEGTPGREQNFNDKAHALQTFSNRAAKTARMVAAGGSGGNKKLAEALAVSASQVESLTPQLVNAGRIRMTYPESKAADEHFENLRQQYAETIQRARALCDEATDSGDFIRTSEEQIQKHSFLCDDAISKNHPQKMVDNTAAIARLANRVILVAKQESDNSEDPAFIQRVNLAADGLQNSVAPMVQDAKAVAINTNDGPAVSRWRESNRALLSNVGQVRKAITVNPDLPPPPDMSQLRINNEEQMPGQQYSYFTDKVGQPLRNQPSPSSLRVTSPTLTANKPQGRSVSPLPKWARGGDNPDLLYQELASEDELEQSMRARDMAPPRPPLPGGELPPPRPPPPETDDEDEMFMHAPQPNQPIMMAAHGLHQEVRQWSSKDNDIIAAAKKMAVLMGRLSGLVRGEGGNKRDLIACAKAIAEASQEVTRLAKELARECTDKRIRTNLLQVCERIPTIGTQLKILSTVKATMLGAQEMLPSWKELILHGTEEDQEATDMLVGNAQNLMQSVKETVRAAECASIKIRTASGMKLRWVRRQPWYQY</sequence>
<dbReference type="PANTHER" id="PTHR46180">
    <property type="entry name" value="VINCULIN"/>
    <property type="match status" value="1"/>
</dbReference>